<reference evidence="3 4" key="2">
    <citation type="submission" date="2018-06" db="EMBL/GenBank/DDBJ databases">
        <title>Metagenomic assembly of (sub)arctic Cyanobacteria and their associated microbiome from non-axenic cultures.</title>
        <authorList>
            <person name="Baurain D."/>
        </authorList>
    </citation>
    <scope>NUCLEOTIDE SEQUENCE [LARGE SCALE GENOMIC DNA]</scope>
    <source>
        <strain evidence="3">ULC041bin1</strain>
    </source>
</reference>
<dbReference type="NCBIfam" id="NF047379">
    <property type="entry name" value="photo_II_Psb32"/>
    <property type="match status" value="1"/>
</dbReference>
<dbReference type="InterPro" id="IPR007621">
    <property type="entry name" value="TPM_dom"/>
</dbReference>
<feature type="transmembrane region" description="Helical" evidence="1">
    <location>
        <begin position="221"/>
        <end position="241"/>
    </location>
</feature>
<evidence type="ECO:0000313" key="3">
    <source>
        <dbReference type="EMBL" id="PZO43021.1"/>
    </source>
</evidence>
<protein>
    <submittedName>
        <fullName evidence="3">Beta-propeller domain-containing protein, methanol dehydrogenase</fullName>
    </submittedName>
</protein>
<evidence type="ECO:0000259" key="2">
    <source>
        <dbReference type="Pfam" id="PF04536"/>
    </source>
</evidence>
<evidence type="ECO:0000256" key="1">
    <source>
        <dbReference type="SAM" id="Phobius"/>
    </source>
</evidence>
<gene>
    <name evidence="3" type="ORF">DCF17_06820</name>
</gene>
<accession>A0A2W4Y6H5</accession>
<comment type="caution">
    <text evidence="3">The sequence shown here is derived from an EMBL/GenBank/DDBJ whole genome shotgun (WGS) entry which is preliminary data.</text>
</comment>
<dbReference type="AlphaFoldDB" id="A0A2W4Y6H5"/>
<evidence type="ECO:0000313" key="4">
    <source>
        <dbReference type="Proteomes" id="UP000249081"/>
    </source>
</evidence>
<dbReference type="EMBL" id="QBMN01000034">
    <property type="protein sequence ID" value="PZO43021.1"/>
    <property type="molecule type" value="Genomic_DNA"/>
</dbReference>
<feature type="domain" description="TPM" evidence="2">
    <location>
        <begin position="58"/>
        <end position="183"/>
    </location>
</feature>
<reference evidence="4" key="1">
    <citation type="submission" date="2018-04" db="EMBL/GenBank/DDBJ databases">
        <authorList>
            <person name="Cornet L."/>
        </authorList>
    </citation>
    <scope>NUCLEOTIDE SEQUENCE [LARGE SCALE GENOMIC DNA]</scope>
</reference>
<keyword evidence="1" id="KW-0472">Membrane</keyword>
<dbReference type="PANTHER" id="PTHR30373:SF2">
    <property type="entry name" value="UPF0603 PROTEIN YGCG"/>
    <property type="match status" value="1"/>
</dbReference>
<organism evidence="3 4">
    <name type="scientific">Shackletoniella antarctica</name>
    <dbReference type="NCBI Taxonomy" id="268115"/>
    <lineage>
        <taxon>Bacteria</taxon>
        <taxon>Bacillati</taxon>
        <taxon>Cyanobacteriota</taxon>
        <taxon>Cyanophyceae</taxon>
        <taxon>Oculatellales</taxon>
        <taxon>Oculatellaceae</taxon>
        <taxon>Shackletoniella</taxon>
    </lineage>
</organism>
<dbReference type="PANTHER" id="PTHR30373">
    <property type="entry name" value="UPF0603 PROTEIN YGCG"/>
    <property type="match status" value="1"/>
</dbReference>
<dbReference type="Pfam" id="PF04536">
    <property type="entry name" value="TPM_phosphatase"/>
    <property type="match status" value="1"/>
</dbReference>
<name>A0A2W4Y6H5_9CYAN</name>
<feature type="transmembrane region" description="Helical" evidence="1">
    <location>
        <begin position="21"/>
        <end position="45"/>
    </location>
</feature>
<keyword evidence="1" id="KW-0812">Transmembrane</keyword>
<proteinExistence type="predicted"/>
<dbReference type="Proteomes" id="UP000249081">
    <property type="component" value="Unassembled WGS sequence"/>
</dbReference>
<sequence length="246" mass="26527">MKSYSLRPRFARLVRLCQTGLVGLVLPLVIVFGLAVSPAGAVAVFQVPTVAAGDSTWVVDEANIISRINENKISSRMGELAATTGNEVRIVTIHHFDYGETIQTFTDKLFERWYPTPEEQSSQTLLVLDEVTKTVGIRVGDQSAALLDADVATSVAQETVLYPLLEGDKYNQAFLAASDRLGAVLSGKEDPGPPAFDDSFDSESTFASAEATAENRGSTTILLVVLLVLATVIPMATYFWYAGFGN</sequence>
<dbReference type="Gene3D" id="3.10.310.50">
    <property type="match status" value="1"/>
</dbReference>
<keyword evidence="1" id="KW-1133">Transmembrane helix</keyword>